<dbReference type="Proteomes" id="UP000834106">
    <property type="component" value="Chromosome 18"/>
</dbReference>
<reference evidence="2" key="1">
    <citation type="submission" date="2023-05" db="EMBL/GenBank/DDBJ databases">
        <authorList>
            <person name="Huff M."/>
        </authorList>
    </citation>
    <scope>NUCLEOTIDE SEQUENCE</scope>
</reference>
<evidence type="ECO:0000313" key="3">
    <source>
        <dbReference type="Proteomes" id="UP000834106"/>
    </source>
</evidence>
<feature type="region of interest" description="Disordered" evidence="1">
    <location>
        <begin position="133"/>
        <end position="160"/>
    </location>
</feature>
<sequence>MASSINNFSNEYFKFIWTRYSRYGYRTVKILSVTKLRIQEMFDCRLEPGTTTRLPSAPESPLARLSATHDSAWLTVTASPPPSNRQSSPPPAGPPRCTRDVNLTACGLAKEIYITWVVSVELKIMGRIKAKGKKLAVTNQDDPGSAEEEKTHVQKRRGRPQNYLMMTESEDTTNDVHYIEFVFGLAGVCHW</sequence>
<feature type="region of interest" description="Disordered" evidence="1">
    <location>
        <begin position="75"/>
        <end position="96"/>
    </location>
</feature>
<accession>A0AAD2A647</accession>
<dbReference type="EMBL" id="OU503053">
    <property type="protein sequence ID" value="CAI9782056.1"/>
    <property type="molecule type" value="Genomic_DNA"/>
</dbReference>
<evidence type="ECO:0000313" key="2">
    <source>
        <dbReference type="EMBL" id="CAI9782056.1"/>
    </source>
</evidence>
<gene>
    <name evidence="2" type="ORF">FPE_LOCUS29486</name>
</gene>
<name>A0AAD2A647_9LAMI</name>
<proteinExistence type="predicted"/>
<dbReference type="AlphaFoldDB" id="A0AAD2A647"/>
<evidence type="ECO:0000256" key="1">
    <source>
        <dbReference type="SAM" id="MobiDB-lite"/>
    </source>
</evidence>
<organism evidence="2 3">
    <name type="scientific">Fraxinus pennsylvanica</name>
    <dbReference type="NCBI Taxonomy" id="56036"/>
    <lineage>
        <taxon>Eukaryota</taxon>
        <taxon>Viridiplantae</taxon>
        <taxon>Streptophyta</taxon>
        <taxon>Embryophyta</taxon>
        <taxon>Tracheophyta</taxon>
        <taxon>Spermatophyta</taxon>
        <taxon>Magnoliopsida</taxon>
        <taxon>eudicotyledons</taxon>
        <taxon>Gunneridae</taxon>
        <taxon>Pentapetalae</taxon>
        <taxon>asterids</taxon>
        <taxon>lamiids</taxon>
        <taxon>Lamiales</taxon>
        <taxon>Oleaceae</taxon>
        <taxon>Oleeae</taxon>
        <taxon>Fraxinus</taxon>
    </lineage>
</organism>
<feature type="compositionally biased region" description="Pro residues" evidence="1">
    <location>
        <begin position="79"/>
        <end position="94"/>
    </location>
</feature>
<protein>
    <submittedName>
        <fullName evidence="2">Uncharacterized protein</fullName>
    </submittedName>
</protein>
<keyword evidence="3" id="KW-1185">Reference proteome</keyword>